<dbReference type="Proteomes" id="UP000718593">
    <property type="component" value="Unassembled WGS sequence"/>
</dbReference>
<dbReference type="EMBL" id="JABZMI010000163">
    <property type="protein sequence ID" value="MBF1165185.1"/>
    <property type="molecule type" value="Genomic_DNA"/>
</dbReference>
<proteinExistence type="predicted"/>
<evidence type="ECO:0000313" key="2">
    <source>
        <dbReference type="Proteomes" id="UP000718593"/>
    </source>
</evidence>
<accession>A0A930BSR4</accession>
<evidence type="ECO:0000313" key="1">
    <source>
        <dbReference type="EMBL" id="MBF1165185.1"/>
    </source>
</evidence>
<sequence length="113" mass="12256">MVEVVEAEGMVIGQVLPFGLMLERTGQGQVSPYVEAEIVQFCSAGLARRMVLEDLTQMTLCPLSIAIYVSVGEPNVVVLAYRLTGGDSPARARADQLLAHLVERAVSLGKLRW</sequence>
<dbReference type="AlphaFoldDB" id="A0A930BSR4"/>
<dbReference type="Gene3D" id="3.30.310.70">
    <property type="entry name" value="TT1751-like domain"/>
    <property type="match status" value="1"/>
</dbReference>
<reference evidence="1" key="1">
    <citation type="submission" date="2020-04" db="EMBL/GenBank/DDBJ databases">
        <title>Deep metagenomics examines the oral microbiome during advanced dental caries in children, revealing novel taxa and co-occurrences with host molecules.</title>
        <authorList>
            <person name="Baker J.L."/>
            <person name="Morton J.T."/>
            <person name="Dinis M."/>
            <person name="Alvarez R."/>
            <person name="Tran N.C."/>
            <person name="Knight R."/>
            <person name="Edlund A."/>
        </authorList>
    </citation>
    <scope>NUCLEOTIDE SEQUENCE</scope>
    <source>
        <strain evidence="1">JCVI_32_bin.24</strain>
    </source>
</reference>
<gene>
    <name evidence="1" type="ORF">HXL68_09095</name>
</gene>
<organism evidence="1 2">
    <name type="scientific">Dechloromonas agitata</name>
    <dbReference type="NCBI Taxonomy" id="73030"/>
    <lineage>
        <taxon>Bacteria</taxon>
        <taxon>Pseudomonadati</taxon>
        <taxon>Pseudomonadota</taxon>
        <taxon>Betaproteobacteria</taxon>
        <taxon>Rhodocyclales</taxon>
        <taxon>Azonexaceae</taxon>
        <taxon>Dechloromonas</taxon>
    </lineage>
</organism>
<name>A0A930BSR4_9RHOO</name>
<dbReference type="RefSeq" id="WP_157275060.1">
    <property type="nucleotide sequence ID" value="NZ_JARBJQ010000014.1"/>
</dbReference>
<dbReference type="SUPFAM" id="SSF103247">
    <property type="entry name" value="TT1751-like"/>
    <property type="match status" value="1"/>
</dbReference>
<protein>
    <submittedName>
        <fullName evidence="1">DUF302 domain-containing protein</fullName>
    </submittedName>
</protein>
<comment type="caution">
    <text evidence="1">The sequence shown here is derived from an EMBL/GenBank/DDBJ whole genome shotgun (WGS) entry which is preliminary data.</text>
</comment>
<dbReference type="InterPro" id="IPR035923">
    <property type="entry name" value="TT1751-like_sf"/>
</dbReference>